<feature type="coiled-coil region" evidence="6">
    <location>
        <begin position="247"/>
        <end position="274"/>
    </location>
</feature>
<dbReference type="InterPro" id="IPR045242">
    <property type="entry name" value="Syntaxin"/>
</dbReference>
<comment type="caution">
    <text evidence="9">The sequence shown here is derived from an EMBL/GenBank/DDBJ whole genome shotgun (WGS) entry which is preliminary data.</text>
</comment>
<dbReference type="GO" id="GO:0012505">
    <property type="term" value="C:endomembrane system"/>
    <property type="evidence" value="ECO:0007669"/>
    <property type="project" value="TreeGrafter"/>
</dbReference>
<dbReference type="GO" id="GO:0006887">
    <property type="term" value="P:exocytosis"/>
    <property type="evidence" value="ECO:0007669"/>
    <property type="project" value="TreeGrafter"/>
</dbReference>
<feature type="transmembrane region" description="Helical" evidence="7">
    <location>
        <begin position="275"/>
        <end position="295"/>
    </location>
</feature>
<dbReference type="GO" id="GO:0031201">
    <property type="term" value="C:SNARE complex"/>
    <property type="evidence" value="ECO:0007669"/>
    <property type="project" value="TreeGrafter"/>
</dbReference>
<dbReference type="OrthoDB" id="10255013at2759"/>
<protein>
    <recommendedName>
        <fullName evidence="8">t-SNARE coiled-coil homology domain-containing protein</fullName>
    </recommendedName>
</protein>
<gene>
    <name evidence="9" type="ORF">POCTA_138.1.T0360199</name>
</gene>
<evidence type="ECO:0000313" key="10">
    <source>
        <dbReference type="Proteomes" id="UP000683925"/>
    </source>
</evidence>
<evidence type="ECO:0000313" key="9">
    <source>
        <dbReference type="EMBL" id="CAD8159120.1"/>
    </source>
</evidence>
<keyword evidence="2" id="KW-0813">Transport</keyword>
<dbReference type="CDD" id="cd15848">
    <property type="entry name" value="SNARE_syntaxin1-like"/>
    <property type="match status" value="1"/>
</dbReference>
<keyword evidence="4 7" id="KW-1133">Transmembrane helix</keyword>
<dbReference type="SMART" id="SM00397">
    <property type="entry name" value="t_SNARE"/>
    <property type="match status" value="1"/>
</dbReference>
<organism evidence="9 10">
    <name type="scientific">Paramecium octaurelia</name>
    <dbReference type="NCBI Taxonomy" id="43137"/>
    <lineage>
        <taxon>Eukaryota</taxon>
        <taxon>Sar</taxon>
        <taxon>Alveolata</taxon>
        <taxon>Ciliophora</taxon>
        <taxon>Intramacronucleata</taxon>
        <taxon>Oligohymenophorea</taxon>
        <taxon>Peniculida</taxon>
        <taxon>Parameciidae</taxon>
        <taxon>Paramecium</taxon>
    </lineage>
</organism>
<evidence type="ECO:0000256" key="5">
    <source>
        <dbReference type="ARBA" id="ARBA00023136"/>
    </source>
</evidence>
<dbReference type="Pfam" id="PF00804">
    <property type="entry name" value="Syntaxin"/>
    <property type="match status" value="1"/>
</dbReference>
<keyword evidence="3 7" id="KW-0812">Transmembrane</keyword>
<evidence type="ECO:0000259" key="8">
    <source>
        <dbReference type="PROSITE" id="PS50192"/>
    </source>
</evidence>
<proteinExistence type="predicted"/>
<sequence length="297" mass="33664">MEDRLIQLQEFSGIKDQIQLDTSYSSQDDNFMPQFSSNVKKAQQCLDIIKNNNLRIREMMSKYSMATTSSVEKGLSRELEQIITQNQQISKQLKEAMKDIKEEVERSQREKSQEDQTETRIKIQQENALSSAVYEVLQASSQVSCQYQNGVREKIKRQARILDENATEQFLDEICNDPQKATQLLQGKLYGEAPSVRLTNAVSDIQEKYKDIQQLEKSVQLVRQLWQDLAILVETQGQSTNNIEISLTSAKSYINRAKDELSNAEGDHQSAKKKVCCIILIGVVILAAIIGPIVATA</sequence>
<dbReference type="InterPro" id="IPR006011">
    <property type="entry name" value="Syntaxin_N"/>
</dbReference>
<accession>A0A8S1U2Z9</accession>
<dbReference type="OMA" id="MIAILVW"/>
<keyword evidence="6" id="KW-0175">Coiled coil</keyword>
<keyword evidence="10" id="KW-1185">Reference proteome</keyword>
<dbReference type="PROSITE" id="PS50192">
    <property type="entry name" value="T_SNARE"/>
    <property type="match status" value="1"/>
</dbReference>
<keyword evidence="5 7" id="KW-0472">Membrane</keyword>
<dbReference type="GO" id="GO:0000149">
    <property type="term" value="F:SNARE binding"/>
    <property type="evidence" value="ECO:0007669"/>
    <property type="project" value="TreeGrafter"/>
</dbReference>
<dbReference type="InterPro" id="IPR000727">
    <property type="entry name" value="T_SNARE_dom"/>
</dbReference>
<dbReference type="Proteomes" id="UP000683925">
    <property type="component" value="Unassembled WGS sequence"/>
</dbReference>
<dbReference type="GO" id="GO:0006906">
    <property type="term" value="P:vesicle fusion"/>
    <property type="evidence" value="ECO:0007669"/>
    <property type="project" value="TreeGrafter"/>
</dbReference>
<evidence type="ECO:0000256" key="6">
    <source>
        <dbReference type="SAM" id="Coils"/>
    </source>
</evidence>
<dbReference type="GO" id="GO:0005484">
    <property type="term" value="F:SNAP receptor activity"/>
    <property type="evidence" value="ECO:0007669"/>
    <property type="project" value="TreeGrafter"/>
</dbReference>
<reference evidence="9" key="1">
    <citation type="submission" date="2021-01" db="EMBL/GenBank/DDBJ databases">
        <authorList>
            <consortium name="Genoscope - CEA"/>
            <person name="William W."/>
        </authorList>
    </citation>
    <scope>NUCLEOTIDE SEQUENCE</scope>
</reference>
<feature type="coiled-coil region" evidence="6">
    <location>
        <begin position="79"/>
        <end position="117"/>
    </location>
</feature>
<comment type="subcellular location">
    <subcellularLocation>
        <location evidence="1">Membrane</location>
        <topology evidence="1">Single-pass type IV membrane protein</topology>
    </subcellularLocation>
</comment>
<dbReference type="FunFam" id="1.20.5.110:FF:000008">
    <property type="entry name" value="Syntaxin 132"/>
    <property type="match status" value="1"/>
</dbReference>
<dbReference type="PANTHER" id="PTHR19957:SF307">
    <property type="entry name" value="PROTEIN SSO1-RELATED"/>
    <property type="match status" value="1"/>
</dbReference>
<dbReference type="EMBL" id="CAJJDP010000036">
    <property type="protein sequence ID" value="CAD8159120.1"/>
    <property type="molecule type" value="Genomic_DNA"/>
</dbReference>
<evidence type="ECO:0000256" key="3">
    <source>
        <dbReference type="ARBA" id="ARBA00022692"/>
    </source>
</evidence>
<evidence type="ECO:0000256" key="2">
    <source>
        <dbReference type="ARBA" id="ARBA00022448"/>
    </source>
</evidence>
<dbReference type="GO" id="GO:0005886">
    <property type="term" value="C:plasma membrane"/>
    <property type="evidence" value="ECO:0007669"/>
    <property type="project" value="TreeGrafter"/>
</dbReference>
<dbReference type="GO" id="GO:0048278">
    <property type="term" value="P:vesicle docking"/>
    <property type="evidence" value="ECO:0007669"/>
    <property type="project" value="TreeGrafter"/>
</dbReference>
<evidence type="ECO:0000256" key="1">
    <source>
        <dbReference type="ARBA" id="ARBA00004211"/>
    </source>
</evidence>
<dbReference type="AlphaFoldDB" id="A0A8S1U2Z9"/>
<evidence type="ECO:0000256" key="7">
    <source>
        <dbReference type="SAM" id="Phobius"/>
    </source>
</evidence>
<name>A0A8S1U2Z9_PAROT</name>
<dbReference type="GO" id="GO:0006886">
    <property type="term" value="P:intracellular protein transport"/>
    <property type="evidence" value="ECO:0007669"/>
    <property type="project" value="TreeGrafter"/>
</dbReference>
<dbReference type="PANTHER" id="PTHR19957">
    <property type="entry name" value="SYNTAXIN"/>
    <property type="match status" value="1"/>
</dbReference>
<evidence type="ECO:0000256" key="4">
    <source>
        <dbReference type="ARBA" id="ARBA00022989"/>
    </source>
</evidence>
<feature type="domain" description="T-SNARE coiled-coil homology" evidence="8">
    <location>
        <begin position="202"/>
        <end position="264"/>
    </location>
</feature>